<dbReference type="Proteomes" id="UP000280271">
    <property type="component" value="Unassembled WGS sequence"/>
</dbReference>
<organism evidence="2 3">
    <name type="scientific">Acinetobacter chengduensis</name>
    <dbReference type="NCBI Taxonomy" id="2420890"/>
    <lineage>
        <taxon>Bacteria</taxon>
        <taxon>Pseudomonadati</taxon>
        <taxon>Pseudomonadota</taxon>
        <taxon>Gammaproteobacteria</taxon>
        <taxon>Moraxellales</taxon>
        <taxon>Moraxellaceae</taxon>
        <taxon>Acinetobacter</taxon>
    </lineage>
</organism>
<dbReference type="Pfam" id="PF13946">
    <property type="entry name" value="DUF4214"/>
    <property type="match status" value="1"/>
</dbReference>
<name>A0ABX9TX91_9GAMM</name>
<dbReference type="RefSeq" id="WP_120375289.1">
    <property type="nucleotide sequence ID" value="NZ_RCHC01000007.1"/>
</dbReference>
<accession>A0ABX9TX91</accession>
<dbReference type="InterPro" id="IPR025282">
    <property type="entry name" value="DUF4214"/>
</dbReference>
<dbReference type="EMBL" id="RCHC01000007">
    <property type="protein sequence ID" value="RLL22174.1"/>
    <property type="molecule type" value="Genomic_DNA"/>
</dbReference>
<proteinExistence type="predicted"/>
<evidence type="ECO:0000259" key="1">
    <source>
        <dbReference type="Pfam" id="PF13946"/>
    </source>
</evidence>
<evidence type="ECO:0000313" key="2">
    <source>
        <dbReference type="EMBL" id="RLL22174.1"/>
    </source>
</evidence>
<sequence>MTILINIPKILQYWGTPFITILYRCLLNREPDSEGLKYYLNRLEQGVNRFNIIEQFLKSPEVQVHFSRQELLLIRLELLQLKARYTSGFLPVARIFSQSFTAKQRIMLNRLNELQYHIDHSSIPHKQEFMKVKPIVQFKAFNKIKSSDDHLQSLSAKEKKLFKKIYNQF</sequence>
<reference evidence="2 3" key="1">
    <citation type="submission" date="2018-09" db="EMBL/GenBank/DDBJ databases">
        <title>The draft genome of Acinetobacter sp. strains.</title>
        <authorList>
            <person name="Qin J."/>
            <person name="Feng Y."/>
            <person name="Zong Z."/>
        </authorList>
    </citation>
    <scope>NUCLEOTIDE SEQUENCE [LARGE SCALE GENOMIC DNA]</scope>
    <source>
        <strain evidence="2 3">WCHAc060005</strain>
    </source>
</reference>
<keyword evidence="3" id="KW-1185">Reference proteome</keyword>
<feature type="domain" description="DUF4214" evidence="1">
    <location>
        <begin position="17"/>
        <end position="66"/>
    </location>
</feature>
<comment type="caution">
    <text evidence="2">The sequence shown here is derived from an EMBL/GenBank/DDBJ whole genome shotgun (WGS) entry which is preliminary data.</text>
</comment>
<gene>
    <name evidence="2" type="ORF">D9K81_08495</name>
</gene>
<protein>
    <submittedName>
        <fullName evidence="2">DUF4214 domain-containing protein</fullName>
    </submittedName>
</protein>
<evidence type="ECO:0000313" key="3">
    <source>
        <dbReference type="Proteomes" id="UP000280271"/>
    </source>
</evidence>